<sequence>MIFKRKKNIEISASNYNLNKILLEKISERKLLSCDDFYDKSLIETLNILLNSYYDNTSVMCINDIVKNIMEIDSIDNMLSNSSSQKDIIQSIVASSEELASTTEHVALSIENVSQHSTDVKNEAIDSMESINNIIDYIINSSSNVFKIKENINLVAKKVNDINEIVRIIKQIANQTSLLSLNASIEAARAGKSGKGFTVVANEIKNLAEYTKKSVETISDDILELSNSTNETLGHTNVTIEDLNSGINKMESIPIYMNNIIESIKEIDEEFCNISAISEEQSATTSMIADKLTNIAEFQITLDNMCKDVADKINKTSDYSNNIRMKQIDSNNLTLSEKLDTYVVDHLLWRWKIYNMILGLEDINENNASNYKDCALGKWFYNETDPNITKTFSFRKLEGVHIELHKEASNAVKCYRQKNIDGCYTHLNNMTGISSTIIHLINDLKEHIV</sequence>
<evidence type="ECO:0000313" key="6">
    <source>
        <dbReference type="EMBL" id="USS00641.1"/>
    </source>
</evidence>
<dbReference type="GO" id="GO:0004888">
    <property type="term" value="F:transmembrane signaling receptor activity"/>
    <property type="evidence" value="ECO:0007669"/>
    <property type="project" value="InterPro"/>
</dbReference>
<dbReference type="Proteomes" id="UP001055437">
    <property type="component" value="Chromosome"/>
</dbReference>
<dbReference type="PROSITE" id="PS50111">
    <property type="entry name" value="CHEMOTAXIS_TRANSDUC_2"/>
    <property type="match status" value="1"/>
</dbReference>
<dbReference type="OrthoDB" id="9816519at2"/>
<dbReference type="GO" id="GO:0016020">
    <property type="term" value="C:membrane"/>
    <property type="evidence" value="ECO:0007669"/>
    <property type="project" value="InterPro"/>
</dbReference>
<dbReference type="InterPro" id="IPR025991">
    <property type="entry name" value="Chemoreceptor_zinc-bind_dom"/>
</dbReference>
<dbReference type="InterPro" id="IPR004089">
    <property type="entry name" value="MCPsignal_dom"/>
</dbReference>
<dbReference type="KEGG" id="csep:CP523_06050"/>
<name>A0A9N7PKJ0_CLOSE</name>
<dbReference type="EMBL" id="CP099799">
    <property type="protein sequence ID" value="USS00641.1"/>
    <property type="molecule type" value="Genomic_DNA"/>
</dbReference>
<evidence type="ECO:0000313" key="8">
    <source>
        <dbReference type="Proteomes" id="UP001055437"/>
    </source>
</evidence>
<dbReference type="AlphaFoldDB" id="A0A9N7PKJ0"/>
<dbReference type="PANTHER" id="PTHR32089:SF112">
    <property type="entry name" value="LYSOZYME-LIKE PROTEIN-RELATED"/>
    <property type="match status" value="1"/>
</dbReference>
<proteinExistence type="inferred from homology"/>
<dbReference type="PANTHER" id="PTHR32089">
    <property type="entry name" value="METHYL-ACCEPTING CHEMOTAXIS PROTEIN MCPB"/>
    <property type="match status" value="1"/>
</dbReference>
<dbReference type="SUPFAM" id="SSF58104">
    <property type="entry name" value="Methyl-accepting chemotaxis protein (MCP) signaling domain"/>
    <property type="match status" value="1"/>
</dbReference>
<dbReference type="SMART" id="SM00283">
    <property type="entry name" value="MA"/>
    <property type="match status" value="1"/>
</dbReference>
<dbReference type="GO" id="GO:0006935">
    <property type="term" value="P:chemotaxis"/>
    <property type="evidence" value="ECO:0007669"/>
    <property type="project" value="InterPro"/>
</dbReference>
<dbReference type="Pfam" id="PF00015">
    <property type="entry name" value="MCPsignal"/>
    <property type="match status" value="1"/>
</dbReference>
<dbReference type="EMBL" id="CP023671">
    <property type="protein sequence ID" value="AYE34062.1"/>
    <property type="molecule type" value="Genomic_DNA"/>
</dbReference>
<dbReference type="Gene3D" id="1.10.287.950">
    <property type="entry name" value="Methyl-accepting chemotaxis protein"/>
    <property type="match status" value="1"/>
</dbReference>
<dbReference type="GO" id="GO:0007165">
    <property type="term" value="P:signal transduction"/>
    <property type="evidence" value="ECO:0007669"/>
    <property type="project" value="UniProtKB-KW"/>
</dbReference>
<reference evidence="5 7" key="1">
    <citation type="submission" date="2017-09" db="EMBL/GenBank/DDBJ databases">
        <authorList>
            <person name="Thomas P."/>
            <person name="Seyboldt C."/>
        </authorList>
    </citation>
    <scope>NUCLEOTIDE SEQUENCE [LARGE SCALE GENOMIC DNA]</scope>
    <source>
        <strain evidence="5 7">DSM 7534</strain>
    </source>
</reference>
<dbReference type="Pfam" id="PF13682">
    <property type="entry name" value="CZB"/>
    <property type="match status" value="1"/>
</dbReference>
<dbReference type="Gene3D" id="1.20.120.30">
    <property type="entry name" value="Aspartate receptor, ligand-binding domain"/>
    <property type="match status" value="1"/>
</dbReference>
<reference evidence="6" key="2">
    <citation type="submission" date="2022-06" db="EMBL/GenBank/DDBJ databases">
        <authorList>
            <person name="Holder M.E."/>
            <person name="Ajami N.J."/>
            <person name="Petrosino J.F."/>
        </authorList>
    </citation>
    <scope>NUCLEOTIDE SEQUENCE</scope>
    <source>
        <strain evidence="6">RMA 8861</strain>
    </source>
</reference>
<dbReference type="RefSeq" id="WP_066675096.1">
    <property type="nucleotide sequence ID" value="NZ_CABMIZ010000007.1"/>
</dbReference>
<dbReference type="PRINTS" id="PR00260">
    <property type="entry name" value="CHEMTRNSDUCR"/>
</dbReference>
<gene>
    <name evidence="5" type="ORF">CP523_06050</name>
    <name evidence="6" type="ORF">NH397_14335</name>
</gene>
<keyword evidence="8" id="KW-1185">Reference proteome</keyword>
<keyword evidence="1 3" id="KW-0807">Transducer</keyword>
<evidence type="ECO:0000256" key="2">
    <source>
        <dbReference type="ARBA" id="ARBA00029447"/>
    </source>
</evidence>
<organism evidence="5 7">
    <name type="scientific">Clostridium septicum</name>
    <dbReference type="NCBI Taxonomy" id="1504"/>
    <lineage>
        <taxon>Bacteria</taxon>
        <taxon>Bacillati</taxon>
        <taxon>Bacillota</taxon>
        <taxon>Clostridia</taxon>
        <taxon>Eubacteriales</taxon>
        <taxon>Clostridiaceae</taxon>
        <taxon>Clostridium</taxon>
    </lineage>
</organism>
<dbReference type="InterPro" id="IPR004090">
    <property type="entry name" value="Chemotax_Me-accpt_rcpt"/>
</dbReference>
<protein>
    <submittedName>
        <fullName evidence="6">Methyl-accepting chemotaxis protein</fullName>
    </submittedName>
</protein>
<dbReference type="GeneID" id="303560234"/>
<accession>A0A9N7PKJ0</accession>
<comment type="similarity">
    <text evidence="2">Belongs to the methyl-accepting chemotaxis (MCP) protein family.</text>
</comment>
<evidence type="ECO:0000256" key="1">
    <source>
        <dbReference type="ARBA" id="ARBA00023224"/>
    </source>
</evidence>
<evidence type="ECO:0000313" key="5">
    <source>
        <dbReference type="EMBL" id="AYE34062.1"/>
    </source>
</evidence>
<evidence type="ECO:0000259" key="4">
    <source>
        <dbReference type="PROSITE" id="PS50111"/>
    </source>
</evidence>
<evidence type="ECO:0000313" key="7">
    <source>
        <dbReference type="Proteomes" id="UP000280586"/>
    </source>
</evidence>
<feature type="domain" description="Methyl-accepting transducer" evidence="4">
    <location>
        <begin position="74"/>
        <end position="296"/>
    </location>
</feature>
<evidence type="ECO:0000256" key="3">
    <source>
        <dbReference type="PROSITE-ProRule" id="PRU00284"/>
    </source>
</evidence>
<dbReference type="Proteomes" id="UP000280586">
    <property type="component" value="Chromosome"/>
</dbReference>